<keyword evidence="3" id="KW-1185">Reference proteome</keyword>
<accession>A0ABW6R5S2</accession>
<sequence>MSTSTGRDGPRGPHATPHFDLDSTNRKTACWHLRVPEDAMTQPCVELVAWFSRQHDRYQADLVPFVGSDAPFGTRWTPPKIVSIASLPGPKGCEHTVLEQLFRDAMNELLRRFDAGDLEVSALFDPRSEIFHRH</sequence>
<protein>
    <submittedName>
        <fullName evidence="2">Uncharacterized protein</fullName>
    </submittedName>
</protein>
<dbReference type="Proteomes" id="UP001601948">
    <property type="component" value="Unassembled WGS sequence"/>
</dbReference>
<evidence type="ECO:0000313" key="2">
    <source>
        <dbReference type="EMBL" id="MFF3228865.1"/>
    </source>
</evidence>
<reference evidence="2 3" key="1">
    <citation type="submission" date="2024-10" db="EMBL/GenBank/DDBJ databases">
        <title>The Natural Products Discovery Center: Release of the First 8490 Sequenced Strains for Exploring Actinobacteria Biosynthetic Diversity.</title>
        <authorList>
            <person name="Kalkreuter E."/>
            <person name="Kautsar S.A."/>
            <person name="Yang D."/>
            <person name="Bader C.D."/>
            <person name="Teijaro C.N."/>
            <person name="Fluegel L."/>
            <person name="Davis C.M."/>
            <person name="Simpson J.R."/>
            <person name="Lauterbach L."/>
            <person name="Steele A.D."/>
            <person name="Gui C."/>
            <person name="Meng S."/>
            <person name="Li G."/>
            <person name="Viehrig K."/>
            <person name="Ye F."/>
            <person name="Su P."/>
            <person name="Kiefer A.F."/>
            <person name="Nichols A."/>
            <person name="Cepeda A.J."/>
            <person name="Yan W."/>
            <person name="Fan B."/>
            <person name="Jiang Y."/>
            <person name="Adhikari A."/>
            <person name="Zheng C.-J."/>
            <person name="Schuster L."/>
            <person name="Cowan T.M."/>
            <person name="Smanski M.J."/>
            <person name="Chevrette M.G."/>
            <person name="De Carvalho L.P.S."/>
            <person name="Shen B."/>
        </authorList>
    </citation>
    <scope>NUCLEOTIDE SEQUENCE [LARGE SCALE GENOMIC DNA]</scope>
    <source>
        <strain evidence="2 3">NPDC003040</strain>
    </source>
</reference>
<organism evidence="2 3">
    <name type="scientific">Nocardia suismassiliense</name>
    <dbReference type="NCBI Taxonomy" id="2077092"/>
    <lineage>
        <taxon>Bacteria</taxon>
        <taxon>Bacillati</taxon>
        <taxon>Actinomycetota</taxon>
        <taxon>Actinomycetes</taxon>
        <taxon>Mycobacteriales</taxon>
        <taxon>Nocardiaceae</taxon>
        <taxon>Nocardia</taxon>
    </lineage>
</organism>
<name>A0ABW6R5S2_9NOCA</name>
<evidence type="ECO:0000256" key="1">
    <source>
        <dbReference type="SAM" id="MobiDB-lite"/>
    </source>
</evidence>
<evidence type="ECO:0000313" key="3">
    <source>
        <dbReference type="Proteomes" id="UP001601948"/>
    </source>
</evidence>
<proteinExistence type="predicted"/>
<feature type="region of interest" description="Disordered" evidence="1">
    <location>
        <begin position="1"/>
        <end position="21"/>
    </location>
</feature>
<gene>
    <name evidence="2" type="ORF">ACFYV7_39155</name>
</gene>
<comment type="caution">
    <text evidence="2">The sequence shown here is derived from an EMBL/GenBank/DDBJ whole genome shotgun (WGS) entry which is preliminary data.</text>
</comment>
<dbReference type="EMBL" id="JBIAPI010000016">
    <property type="protein sequence ID" value="MFF3228865.1"/>
    <property type="molecule type" value="Genomic_DNA"/>
</dbReference>
<dbReference type="RefSeq" id="WP_387726004.1">
    <property type="nucleotide sequence ID" value="NZ_JBIAPI010000016.1"/>
</dbReference>